<dbReference type="GO" id="GO:0003723">
    <property type="term" value="F:RNA binding"/>
    <property type="evidence" value="ECO:0007669"/>
    <property type="project" value="InterPro"/>
</dbReference>
<dbReference type="InterPro" id="IPR046960">
    <property type="entry name" value="PPR_At4g14850-like_plant"/>
</dbReference>
<dbReference type="InterPro" id="IPR011990">
    <property type="entry name" value="TPR-like_helical_dom_sf"/>
</dbReference>
<keyword evidence="4" id="KW-1185">Reference proteome</keyword>
<dbReference type="EMBL" id="JAKUCV010006061">
    <property type="protein sequence ID" value="KAJ4828866.1"/>
    <property type="molecule type" value="Genomic_DNA"/>
</dbReference>
<keyword evidence="1" id="KW-0677">Repeat</keyword>
<dbReference type="GO" id="GO:0009451">
    <property type="term" value="P:RNA modification"/>
    <property type="evidence" value="ECO:0007669"/>
    <property type="project" value="InterPro"/>
</dbReference>
<dbReference type="AlphaFoldDB" id="A0A9Q0FCN2"/>
<dbReference type="OrthoDB" id="185373at2759"/>
<protein>
    <recommendedName>
        <fullName evidence="5">Pentatricopeptide repeat-containing protein</fullName>
    </recommendedName>
</protein>
<dbReference type="Pfam" id="PF01535">
    <property type="entry name" value="PPR"/>
    <property type="match status" value="5"/>
</dbReference>
<accession>A0A9Q0FCN2</accession>
<dbReference type="Gene3D" id="1.25.40.10">
    <property type="entry name" value="Tetratricopeptide repeat domain"/>
    <property type="match status" value="2"/>
</dbReference>
<dbReference type="PROSITE" id="PS51375">
    <property type="entry name" value="PPR"/>
    <property type="match status" value="3"/>
</dbReference>
<feature type="repeat" description="PPR" evidence="2">
    <location>
        <begin position="255"/>
        <end position="289"/>
    </location>
</feature>
<evidence type="ECO:0008006" key="5">
    <source>
        <dbReference type="Google" id="ProtNLM"/>
    </source>
</evidence>
<proteinExistence type="predicted"/>
<comment type="caution">
    <text evidence="3">The sequence shown here is derived from an EMBL/GenBank/DDBJ whole genome shotgun (WGS) entry which is preliminary data.</text>
</comment>
<dbReference type="Proteomes" id="UP001141552">
    <property type="component" value="Unassembled WGS sequence"/>
</dbReference>
<feature type="repeat" description="PPR" evidence="2">
    <location>
        <begin position="177"/>
        <end position="211"/>
    </location>
</feature>
<reference evidence="3" key="2">
    <citation type="journal article" date="2023" name="Plants (Basel)">
        <title>Annotation of the Turnera subulata (Passifloraceae) Draft Genome Reveals the S-Locus Evolved after the Divergence of Turneroideae from Passifloroideae in a Stepwise Manner.</title>
        <authorList>
            <person name="Henning P.M."/>
            <person name="Roalson E.H."/>
            <person name="Mir W."/>
            <person name="McCubbin A.G."/>
            <person name="Shore J.S."/>
        </authorList>
    </citation>
    <scope>NUCLEOTIDE SEQUENCE</scope>
    <source>
        <strain evidence="3">F60SS</strain>
    </source>
</reference>
<organism evidence="3 4">
    <name type="scientific">Turnera subulata</name>
    <dbReference type="NCBI Taxonomy" id="218843"/>
    <lineage>
        <taxon>Eukaryota</taxon>
        <taxon>Viridiplantae</taxon>
        <taxon>Streptophyta</taxon>
        <taxon>Embryophyta</taxon>
        <taxon>Tracheophyta</taxon>
        <taxon>Spermatophyta</taxon>
        <taxon>Magnoliopsida</taxon>
        <taxon>eudicotyledons</taxon>
        <taxon>Gunneridae</taxon>
        <taxon>Pentapetalae</taxon>
        <taxon>rosids</taxon>
        <taxon>fabids</taxon>
        <taxon>Malpighiales</taxon>
        <taxon>Passifloraceae</taxon>
        <taxon>Turnera</taxon>
    </lineage>
</organism>
<feature type="repeat" description="PPR" evidence="2">
    <location>
        <begin position="107"/>
        <end position="141"/>
    </location>
</feature>
<dbReference type="PANTHER" id="PTHR47926:SF347">
    <property type="entry name" value="PENTATRICOPEPTIDE REPEAT-CONTAINING PROTEIN"/>
    <property type="match status" value="1"/>
</dbReference>
<dbReference type="NCBIfam" id="TIGR00756">
    <property type="entry name" value="PPR"/>
    <property type="match status" value="3"/>
</dbReference>
<dbReference type="InterPro" id="IPR002885">
    <property type="entry name" value="PPR_rpt"/>
</dbReference>
<dbReference type="PANTHER" id="PTHR47926">
    <property type="entry name" value="PENTATRICOPEPTIDE REPEAT-CONTAINING PROTEIN"/>
    <property type="match status" value="1"/>
</dbReference>
<evidence type="ECO:0000256" key="1">
    <source>
        <dbReference type="ARBA" id="ARBA00022737"/>
    </source>
</evidence>
<evidence type="ECO:0000313" key="4">
    <source>
        <dbReference type="Proteomes" id="UP001141552"/>
    </source>
</evidence>
<evidence type="ECO:0000256" key="2">
    <source>
        <dbReference type="PROSITE-ProRule" id="PRU00708"/>
    </source>
</evidence>
<name>A0A9Q0FCN2_9ROSI</name>
<sequence>MLSPRSFPFRLISRHHSTSRPIKSTLNLADSTATFRHRPKKFRISLLLLLERCKSMTHPKQIQAQMFLVGLHQNTDVLSKLTAFCTHPSNGDLVYAGRIFGWIQNPGLFIYNLLIKAFAKNGSFMKCFSFFTKLRVDGLWPDNFTYPFVFKAIGCLGEVSEGEKVHGFVVKSGDQFDTYVCNSLMDMYARLGRIGISRKLFDEMLERDVVLWNVLISGYLKCGRFQDAFCSCAALKSLGIGKELHRYAREELDLTSVIYNALVDMYCKYGCLSVALEIVEQMPCKTVIFWTSMVSEYVNCGELDKARELFDKNPVKDIVLWTAMINGLEL</sequence>
<reference evidence="3" key="1">
    <citation type="submission" date="2022-02" db="EMBL/GenBank/DDBJ databases">
        <authorList>
            <person name="Henning P.M."/>
            <person name="McCubbin A.G."/>
            <person name="Shore J.S."/>
        </authorList>
    </citation>
    <scope>NUCLEOTIDE SEQUENCE</scope>
    <source>
        <strain evidence="3">F60SS</strain>
        <tissue evidence="3">Leaves</tissue>
    </source>
</reference>
<evidence type="ECO:0000313" key="3">
    <source>
        <dbReference type="EMBL" id="KAJ4828866.1"/>
    </source>
</evidence>
<gene>
    <name evidence="3" type="ORF">Tsubulata_044581</name>
</gene>